<dbReference type="Gene3D" id="1.20.1250.20">
    <property type="entry name" value="MFS general substrate transporter like domains"/>
    <property type="match status" value="1"/>
</dbReference>
<evidence type="ECO:0000256" key="6">
    <source>
        <dbReference type="ARBA" id="ARBA00023136"/>
    </source>
</evidence>
<keyword evidence="10" id="KW-1185">Reference proteome</keyword>
<proteinExistence type="predicted"/>
<dbReference type="GO" id="GO:0005886">
    <property type="term" value="C:plasma membrane"/>
    <property type="evidence" value="ECO:0007669"/>
    <property type="project" value="UniProtKB-SubCell"/>
</dbReference>
<name>A0A317EJE0_9PROT</name>
<dbReference type="GO" id="GO:0022857">
    <property type="term" value="F:transmembrane transporter activity"/>
    <property type="evidence" value="ECO:0007669"/>
    <property type="project" value="InterPro"/>
</dbReference>
<feature type="transmembrane region" description="Helical" evidence="7">
    <location>
        <begin position="129"/>
        <end position="147"/>
    </location>
</feature>
<feature type="transmembrane region" description="Helical" evidence="7">
    <location>
        <begin position="167"/>
        <end position="192"/>
    </location>
</feature>
<dbReference type="InterPro" id="IPR010290">
    <property type="entry name" value="TM_effector"/>
</dbReference>
<dbReference type="PANTHER" id="PTHR23513">
    <property type="entry name" value="INTEGRAL MEMBRANE EFFLUX PROTEIN-RELATED"/>
    <property type="match status" value="1"/>
</dbReference>
<evidence type="ECO:0000256" key="5">
    <source>
        <dbReference type="ARBA" id="ARBA00022989"/>
    </source>
</evidence>
<protein>
    <submittedName>
        <fullName evidence="9">MFS transporter</fullName>
    </submittedName>
</protein>
<dbReference type="EMBL" id="QGLE01000001">
    <property type="protein sequence ID" value="PWR25533.1"/>
    <property type="molecule type" value="Genomic_DNA"/>
</dbReference>
<feature type="transmembrane region" description="Helical" evidence="7">
    <location>
        <begin position="20"/>
        <end position="44"/>
    </location>
</feature>
<dbReference type="Pfam" id="PF05977">
    <property type="entry name" value="MFS_3"/>
    <property type="match status" value="1"/>
</dbReference>
<feature type="transmembrane region" description="Helical" evidence="7">
    <location>
        <begin position="51"/>
        <end position="75"/>
    </location>
</feature>
<feature type="transmembrane region" description="Helical" evidence="7">
    <location>
        <begin position="378"/>
        <end position="397"/>
    </location>
</feature>
<dbReference type="OrthoDB" id="7283966at2"/>
<dbReference type="CDD" id="cd06173">
    <property type="entry name" value="MFS_MefA_like"/>
    <property type="match status" value="1"/>
</dbReference>
<feature type="transmembrane region" description="Helical" evidence="7">
    <location>
        <begin position="223"/>
        <end position="248"/>
    </location>
</feature>
<feature type="transmembrane region" description="Helical" evidence="7">
    <location>
        <begin position="290"/>
        <end position="315"/>
    </location>
</feature>
<evidence type="ECO:0000256" key="3">
    <source>
        <dbReference type="ARBA" id="ARBA00022475"/>
    </source>
</evidence>
<keyword evidence="2" id="KW-0813">Transport</keyword>
<feature type="domain" description="Major facilitator superfamily (MFS) profile" evidence="8">
    <location>
        <begin position="17"/>
        <end position="401"/>
    </location>
</feature>
<evidence type="ECO:0000256" key="7">
    <source>
        <dbReference type="SAM" id="Phobius"/>
    </source>
</evidence>
<dbReference type="Proteomes" id="UP000245461">
    <property type="component" value="Unassembled WGS sequence"/>
</dbReference>
<keyword evidence="6 7" id="KW-0472">Membrane</keyword>
<keyword evidence="3" id="KW-1003">Cell membrane</keyword>
<accession>A0A317EJE0</accession>
<comment type="caution">
    <text evidence="9">The sequence shown here is derived from an EMBL/GenBank/DDBJ whole genome shotgun (WGS) entry which is preliminary data.</text>
</comment>
<evidence type="ECO:0000313" key="10">
    <source>
        <dbReference type="Proteomes" id="UP000245461"/>
    </source>
</evidence>
<dbReference type="PROSITE" id="PS50850">
    <property type="entry name" value="MFS"/>
    <property type="match status" value="1"/>
</dbReference>
<dbReference type="SUPFAM" id="SSF103473">
    <property type="entry name" value="MFS general substrate transporter"/>
    <property type="match status" value="1"/>
</dbReference>
<evidence type="ECO:0000256" key="1">
    <source>
        <dbReference type="ARBA" id="ARBA00004651"/>
    </source>
</evidence>
<evidence type="ECO:0000256" key="4">
    <source>
        <dbReference type="ARBA" id="ARBA00022692"/>
    </source>
</evidence>
<keyword evidence="4 7" id="KW-0812">Transmembrane</keyword>
<dbReference type="PANTHER" id="PTHR23513:SF9">
    <property type="entry name" value="ENTEROBACTIN EXPORTER ENTS"/>
    <property type="match status" value="1"/>
</dbReference>
<comment type="subcellular location">
    <subcellularLocation>
        <location evidence="1">Cell membrane</location>
        <topology evidence="1">Multi-pass membrane protein</topology>
    </subcellularLocation>
</comment>
<keyword evidence="5 7" id="KW-1133">Transmembrane helix</keyword>
<dbReference type="InterPro" id="IPR020846">
    <property type="entry name" value="MFS_dom"/>
</dbReference>
<evidence type="ECO:0000259" key="8">
    <source>
        <dbReference type="PROSITE" id="PS50850"/>
    </source>
</evidence>
<evidence type="ECO:0000313" key="9">
    <source>
        <dbReference type="EMBL" id="PWR25533.1"/>
    </source>
</evidence>
<dbReference type="RefSeq" id="WP_109901610.1">
    <property type="nucleotide sequence ID" value="NZ_QGLE01000001.1"/>
</dbReference>
<sequence>MTTPYDSIPLPLRRSPPFVMFWTSRVLGSLAFQMSSVALGWLIYELTDSAYLLGLAGLAQFMPMMLLTFVVGPVADRYDRRRIVVLSQTVQGATLLLLTLGTLAGLLGVGAIFVGLIVLGCARTFERPAMAALLPAIVPLAVLPRAVAVSSSAMQTATIVGPSLGGLLFAFGASVPLGLSALLFLLAAAALAPLRLREAPRPPEPMSLSTAFRGLSFIRGRPILLGAISLDMVAVLLGGITALLPIFARDILQAGPWGLGLLRAAPAVGAIAMSLFIDRLALDRGAGPKLFASVILFGLCTIAFAASTDLVFSIATLTVLGAADNVSVVIRQSLVQLSTPDDMRGRVNAVNSLFIGASNQLGEFESGMTAGLFGTVEAGIIGGVGTIAVALVWMYLFPSLRRAERLSS</sequence>
<dbReference type="AlphaFoldDB" id="A0A317EJE0"/>
<reference evidence="9 10" key="1">
    <citation type="submission" date="2018-05" db="EMBL/GenBank/DDBJ databases">
        <title>Zavarzinia sp. HR-AS.</title>
        <authorList>
            <person name="Lee Y."/>
            <person name="Jeon C.O."/>
        </authorList>
    </citation>
    <scope>NUCLEOTIDE SEQUENCE [LARGE SCALE GENOMIC DNA]</scope>
    <source>
        <strain evidence="9 10">HR-AS</strain>
    </source>
</reference>
<evidence type="ECO:0000256" key="2">
    <source>
        <dbReference type="ARBA" id="ARBA00022448"/>
    </source>
</evidence>
<dbReference type="InterPro" id="IPR036259">
    <property type="entry name" value="MFS_trans_sf"/>
</dbReference>
<organism evidence="9 10">
    <name type="scientific">Zavarzinia aquatilis</name>
    <dbReference type="NCBI Taxonomy" id="2211142"/>
    <lineage>
        <taxon>Bacteria</taxon>
        <taxon>Pseudomonadati</taxon>
        <taxon>Pseudomonadota</taxon>
        <taxon>Alphaproteobacteria</taxon>
        <taxon>Rhodospirillales</taxon>
        <taxon>Zavarziniaceae</taxon>
        <taxon>Zavarzinia</taxon>
    </lineage>
</organism>
<gene>
    <name evidence="9" type="ORF">DKG74_00725</name>
</gene>
<feature type="transmembrane region" description="Helical" evidence="7">
    <location>
        <begin position="260"/>
        <end position="278"/>
    </location>
</feature>
<feature type="transmembrane region" description="Helical" evidence="7">
    <location>
        <begin position="95"/>
        <end position="122"/>
    </location>
</feature>